<dbReference type="EMBL" id="JBBPBM010000072">
    <property type="protein sequence ID" value="KAK8512524.1"/>
    <property type="molecule type" value="Genomic_DNA"/>
</dbReference>
<evidence type="ECO:0000256" key="2">
    <source>
        <dbReference type="ARBA" id="ARBA00022741"/>
    </source>
</evidence>
<keyword evidence="2 5" id="KW-0547">Nucleotide-binding</keyword>
<evidence type="ECO:0000256" key="5">
    <source>
        <dbReference type="RuleBase" id="RU003651"/>
    </source>
</evidence>
<dbReference type="Pfam" id="PF17862">
    <property type="entry name" value="AAA_lid_3"/>
    <property type="match status" value="1"/>
</dbReference>
<dbReference type="InterPro" id="IPR003593">
    <property type="entry name" value="AAA+_ATPase"/>
</dbReference>
<organism evidence="7 8">
    <name type="scientific">Hibiscus sabdariffa</name>
    <name type="common">roselle</name>
    <dbReference type="NCBI Taxonomy" id="183260"/>
    <lineage>
        <taxon>Eukaryota</taxon>
        <taxon>Viridiplantae</taxon>
        <taxon>Streptophyta</taxon>
        <taxon>Embryophyta</taxon>
        <taxon>Tracheophyta</taxon>
        <taxon>Spermatophyta</taxon>
        <taxon>Magnoliopsida</taxon>
        <taxon>eudicotyledons</taxon>
        <taxon>Gunneridae</taxon>
        <taxon>Pentapetalae</taxon>
        <taxon>rosids</taxon>
        <taxon>malvids</taxon>
        <taxon>Malvales</taxon>
        <taxon>Malvaceae</taxon>
        <taxon>Malvoideae</taxon>
        <taxon>Hibiscus</taxon>
    </lineage>
</organism>
<dbReference type="InterPro" id="IPR050221">
    <property type="entry name" value="26S_Proteasome_ATPase"/>
</dbReference>
<dbReference type="InterPro" id="IPR003959">
    <property type="entry name" value="ATPase_AAA_core"/>
</dbReference>
<dbReference type="Gene3D" id="1.10.8.60">
    <property type="match status" value="1"/>
</dbReference>
<dbReference type="PANTHER" id="PTHR23073">
    <property type="entry name" value="26S PROTEASOME REGULATORY SUBUNIT"/>
    <property type="match status" value="1"/>
</dbReference>
<accession>A0ABR2BZH2</accession>
<evidence type="ECO:0000313" key="7">
    <source>
        <dbReference type="EMBL" id="KAK8512524.1"/>
    </source>
</evidence>
<dbReference type="Proteomes" id="UP001472677">
    <property type="component" value="Unassembled WGS sequence"/>
</dbReference>
<comment type="similarity">
    <text evidence="1 5">Belongs to the AAA ATPase family.</text>
</comment>
<evidence type="ECO:0000259" key="6">
    <source>
        <dbReference type="SMART" id="SM00382"/>
    </source>
</evidence>
<dbReference type="InterPro" id="IPR012340">
    <property type="entry name" value="NA-bd_OB-fold"/>
</dbReference>
<keyword evidence="8" id="KW-1185">Reference proteome</keyword>
<dbReference type="InterPro" id="IPR041569">
    <property type="entry name" value="AAA_lid_3"/>
</dbReference>
<protein>
    <recommendedName>
        <fullName evidence="6">AAA+ ATPase domain-containing protein</fullName>
    </recommendedName>
</protein>
<feature type="domain" description="AAA+ ATPase" evidence="6">
    <location>
        <begin position="196"/>
        <end position="335"/>
    </location>
</feature>
<dbReference type="SMART" id="SM00382">
    <property type="entry name" value="AAA"/>
    <property type="match status" value="1"/>
</dbReference>
<name>A0ABR2BZH2_9ROSI</name>
<reference evidence="7 8" key="1">
    <citation type="journal article" date="2024" name="G3 (Bethesda)">
        <title>Genome assembly of Hibiscus sabdariffa L. provides insights into metabolisms of medicinal natural products.</title>
        <authorList>
            <person name="Kim T."/>
        </authorList>
    </citation>
    <scope>NUCLEOTIDE SEQUENCE [LARGE SCALE GENOMIC DNA]</scope>
    <source>
        <strain evidence="7">TK-2024</strain>
        <tissue evidence="7">Old leaves</tissue>
    </source>
</reference>
<gene>
    <name evidence="7" type="ORF">V6N12_075100</name>
</gene>
<sequence>MSGQEDAVLRRDEVAAVYCKRLLKKELESRLRAVSSTFTDIGYRYGEVAVKIFMFGCSVKEDLNAAKKELKRTEEILNSFKSAAQVLGEVVNPLENERFLVEVNNTTSYLVGCESKVNKEKLISGTRVALDMASITIRRFLPPKFNPFGYSILRGRRVKMNYSAVGGLSDQLRELRECIELPLMNPELFLRVGVKPPKAILLYGPPGTGKTLLAKLIAINVDANFLKVGTSVMVSGFLGHGARTICELMTCARDNQPCIIFIDEIDTICGRRLRDGTGTDREIQRTMMELLNQLDGFDQLGKVKMLMTTNRPDMLDPALLRPGRIDKKIEIPLPNEHSRLEILKVHAARMAKQGEIDYEAVVKLSEGFNGADLRNVCTEAGTFAIRAGREHVIQEDLMKAVRKLKEVKKLEASAHYRADFGKD</sequence>
<dbReference type="InterPro" id="IPR027417">
    <property type="entry name" value="P-loop_NTPase"/>
</dbReference>
<dbReference type="InterPro" id="IPR032501">
    <property type="entry name" value="Prot_ATP_ID_OB_2nd"/>
</dbReference>
<evidence type="ECO:0000256" key="3">
    <source>
        <dbReference type="ARBA" id="ARBA00022840"/>
    </source>
</evidence>
<dbReference type="Gene3D" id="3.40.50.300">
    <property type="entry name" value="P-loop containing nucleotide triphosphate hydrolases"/>
    <property type="match status" value="1"/>
</dbReference>
<dbReference type="PROSITE" id="PS00674">
    <property type="entry name" value="AAA"/>
    <property type="match status" value="1"/>
</dbReference>
<comment type="caution">
    <text evidence="7">The sequence shown here is derived from an EMBL/GenBank/DDBJ whole genome shotgun (WGS) entry which is preliminary data.</text>
</comment>
<evidence type="ECO:0000313" key="8">
    <source>
        <dbReference type="Proteomes" id="UP001472677"/>
    </source>
</evidence>
<evidence type="ECO:0000256" key="1">
    <source>
        <dbReference type="ARBA" id="ARBA00006914"/>
    </source>
</evidence>
<keyword evidence="3 5" id="KW-0067">ATP-binding</keyword>
<dbReference type="Pfam" id="PF16450">
    <property type="entry name" value="Prot_ATP_ID_OB_C"/>
    <property type="match status" value="1"/>
</dbReference>
<dbReference type="Gene3D" id="2.40.50.140">
    <property type="entry name" value="Nucleic acid-binding proteins"/>
    <property type="match status" value="1"/>
</dbReference>
<keyword evidence="4" id="KW-0647">Proteasome</keyword>
<dbReference type="Pfam" id="PF00004">
    <property type="entry name" value="AAA"/>
    <property type="match status" value="1"/>
</dbReference>
<dbReference type="SUPFAM" id="SSF52540">
    <property type="entry name" value="P-loop containing nucleoside triphosphate hydrolases"/>
    <property type="match status" value="1"/>
</dbReference>
<dbReference type="InterPro" id="IPR003960">
    <property type="entry name" value="ATPase_AAA_CS"/>
</dbReference>
<proteinExistence type="inferred from homology"/>
<evidence type="ECO:0000256" key="4">
    <source>
        <dbReference type="ARBA" id="ARBA00022942"/>
    </source>
</evidence>